<dbReference type="InterPro" id="IPR031963">
    <property type="entry name" value="SAP130_C"/>
</dbReference>
<dbReference type="InterPro" id="IPR024137">
    <property type="entry name" value="His_deAcase_cplx_SAP130"/>
</dbReference>
<accession>A0A8K0C8V0</accession>
<keyword evidence="5" id="KW-0804">Transcription</keyword>
<evidence type="ECO:0000256" key="7">
    <source>
        <dbReference type="SAM" id="MobiDB-lite"/>
    </source>
</evidence>
<gene>
    <name evidence="9" type="ORF">ILUMI_25989</name>
</gene>
<evidence type="ECO:0000313" key="10">
    <source>
        <dbReference type="Proteomes" id="UP000801492"/>
    </source>
</evidence>
<proteinExistence type="inferred from homology"/>
<name>A0A8K0C8V0_IGNLU</name>
<comment type="caution">
    <text evidence="9">The sequence shown here is derived from an EMBL/GenBank/DDBJ whole genome shotgun (WGS) entry which is preliminary data.</text>
</comment>
<feature type="compositionally biased region" description="Low complexity" evidence="7">
    <location>
        <begin position="696"/>
        <end position="718"/>
    </location>
</feature>
<comment type="similarity">
    <text evidence="2">Belongs to the SAP130 family.</text>
</comment>
<sequence length="958" mass="102643">MSGNGDEEKPEAGKTFPLDLAAKITTVKAVDGKTPVVMTGQTLRNMRVLTQPGTLTSGQTSVVTPTLITNIVPQAVIKQCDANRSQVTGIINATQTQSQGTTSITLQRPTQITLATTLPVVATTLPVVTQSTYHVPRGPAVVANLAAPRSNVAAAIRTPMVVTAQTNTQPQTFVRPPRTPSPAQGTAWLTTNSSNGSQIKGAPTVLSSPVRGASVTGTLGKPQLLTKTQTTAQTVSTIRPTTATILHSAITIGQGAQIHPFKPGQGTTGIQALGNTVTLTQVVPSRTQTLVYSTGGNGTQFATAPRLTVASSVQNQRQITTPKPVAQVATARLTMPISVTQAGTARLVAPQGTVLTTGARISTVSTPQQSAIIGTTPARIVSTTQPNVTLGRLSVSVSTSPAQATSANVLGQTRISTLSLHPLVAVASSAQPRAIQTQGAKVITQPVQGNTIHLPQIPAVMKSTTATTAARTINVQPANLVTQRSISTGPSQTVSISKVFSQQVENPQSQNSQATANILIHAPIASVPRKASPGPAIVTQTATTVPTTTVATYSLASSTYFYDATGTYSVARQFAQQSSFAAVPQSTNQQIRPAALTTQVHGIVTNQQMRFNPVMVVEQNRVQQFSQQQQQQAETQQETTHITTAPINKVTSSPRPSILRKRDHEGSPLKAAKNLASQLGILPIQTQPPISPPSRPDSGGNCNSSGGSTTISATSSPGLAEVNEDSMQNVLVNIKEEEENARPPPEMSPRKKPRKQQLTGNDLDENLHEDMQFISETSIKKGPESDSTRSDTAREEQLESRRVLRKPASASLLNSYRQTWKATHNHYLKYGDVRPKDERRPTIMDLSNQYRVLDKVNGWKIHHLSTQMEDLAEQEQSVYNQLTELLKDTEAEEGNGSNKDINRVNELIKGNMQRIKIINDGMIEAKTQIMKIFDHKMHVTDIISRCASKRNFKKREKS</sequence>
<evidence type="ECO:0000259" key="8">
    <source>
        <dbReference type="Pfam" id="PF16014"/>
    </source>
</evidence>
<keyword evidence="6" id="KW-0539">Nucleus</keyword>
<feature type="region of interest" description="Disordered" evidence="7">
    <location>
        <begin position="168"/>
        <end position="202"/>
    </location>
</feature>
<dbReference type="Pfam" id="PF16014">
    <property type="entry name" value="SAP130_C"/>
    <property type="match status" value="1"/>
</dbReference>
<evidence type="ECO:0000256" key="5">
    <source>
        <dbReference type="ARBA" id="ARBA00023163"/>
    </source>
</evidence>
<keyword evidence="10" id="KW-1185">Reference proteome</keyword>
<feature type="compositionally biased region" description="Polar residues" evidence="7">
    <location>
        <begin position="645"/>
        <end position="655"/>
    </location>
</feature>
<evidence type="ECO:0000256" key="3">
    <source>
        <dbReference type="ARBA" id="ARBA00022491"/>
    </source>
</evidence>
<dbReference type="AlphaFoldDB" id="A0A8K0C8V0"/>
<dbReference type="PANTHER" id="PTHR13497:SF3">
    <property type="entry name" value="HISTONE DEACETYLASE COMPLEX SUBUNIT SAP130"/>
    <property type="match status" value="1"/>
</dbReference>
<dbReference type="GO" id="GO:0070822">
    <property type="term" value="C:Sin3-type complex"/>
    <property type="evidence" value="ECO:0007669"/>
    <property type="project" value="TreeGrafter"/>
</dbReference>
<organism evidence="9 10">
    <name type="scientific">Ignelater luminosus</name>
    <name type="common">Cucubano</name>
    <name type="synonym">Pyrophorus luminosus</name>
    <dbReference type="NCBI Taxonomy" id="2038154"/>
    <lineage>
        <taxon>Eukaryota</taxon>
        <taxon>Metazoa</taxon>
        <taxon>Ecdysozoa</taxon>
        <taxon>Arthropoda</taxon>
        <taxon>Hexapoda</taxon>
        <taxon>Insecta</taxon>
        <taxon>Pterygota</taxon>
        <taxon>Neoptera</taxon>
        <taxon>Endopterygota</taxon>
        <taxon>Coleoptera</taxon>
        <taxon>Polyphaga</taxon>
        <taxon>Elateriformia</taxon>
        <taxon>Elateroidea</taxon>
        <taxon>Elateridae</taxon>
        <taxon>Agrypninae</taxon>
        <taxon>Pyrophorini</taxon>
        <taxon>Ignelater</taxon>
    </lineage>
</organism>
<evidence type="ECO:0000256" key="6">
    <source>
        <dbReference type="ARBA" id="ARBA00023242"/>
    </source>
</evidence>
<keyword evidence="3" id="KW-0678">Repressor</keyword>
<feature type="domain" description="Histone deacetylase complex subunit SAP130 C-terminal" evidence="8">
    <location>
        <begin position="744"/>
        <end position="941"/>
    </location>
</feature>
<comment type="subcellular location">
    <subcellularLocation>
        <location evidence="1">Nucleus</location>
    </subcellularLocation>
</comment>
<feature type="region of interest" description="Disordered" evidence="7">
    <location>
        <begin position="627"/>
        <end position="669"/>
    </location>
</feature>
<evidence type="ECO:0000256" key="4">
    <source>
        <dbReference type="ARBA" id="ARBA00023015"/>
    </source>
</evidence>
<feature type="compositionally biased region" description="Polar residues" evidence="7">
    <location>
        <begin position="181"/>
        <end position="198"/>
    </location>
</feature>
<keyword evidence="4" id="KW-0805">Transcription regulation</keyword>
<feature type="compositionally biased region" description="Basic and acidic residues" evidence="7">
    <location>
        <begin position="778"/>
        <end position="802"/>
    </location>
</feature>
<dbReference type="GO" id="GO:0000122">
    <property type="term" value="P:negative regulation of transcription by RNA polymerase II"/>
    <property type="evidence" value="ECO:0007669"/>
    <property type="project" value="TreeGrafter"/>
</dbReference>
<dbReference type="PANTHER" id="PTHR13497">
    <property type="entry name" value="HISTONE DEACETYLASE COMPLEX SUBUNIT SAP130"/>
    <property type="match status" value="1"/>
</dbReference>
<protein>
    <recommendedName>
        <fullName evidence="8">Histone deacetylase complex subunit SAP130 C-terminal domain-containing protein</fullName>
    </recommendedName>
</protein>
<dbReference type="EMBL" id="VTPC01091012">
    <property type="protein sequence ID" value="KAF2880188.1"/>
    <property type="molecule type" value="Genomic_DNA"/>
</dbReference>
<dbReference type="Proteomes" id="UP000801492">
    <property type="component" value="Unassembled WGS sequence"/>
</dbReference>
<evidence type="ECO:0000256" key="1">
    <source>
        <dbReference type="ARBA" id="ARBA00004123"/>
    </source>
</evidence>
<reference evidence="9" key="1">
    <citation type="submission" date="2019-08" db="EMBL/GenBank/DDBJ databases">
        <title>The genome of the North American firefly Photinus pyralis.</title>
        <authorList>
            <consortium name="Photinus pyralis genome working group"/>
            <person name="Fallon T.R."/>
            <person name="Sander Lower S.E."/>
            <person name="Weng J.-K."/>
        </authorList>
    </citation>
    <scope>NUCLEOTIDE SEQUENCE</scope>
    <source>
        <strain evidence="9">TRF0915ILg1</strain>
        <tissue evidence="9">Whole body</tissue>
    </source>
</reference>
<evidence type="ECO:0000313" key="9">
    <source>
        <dbReference type="EMBL" id="KAF2880188.1"/>
    </source>
</evidence>
<feature type="region of interest" description="Disordered" evidence="7">
    <location>
        <begin position="684"/>
        <end position="722"/>
    </location>
</feature>
<evidence type="ECO:0000256" key="2">
    <source>
        <dbReference type="ARBA" id="ARBA00007859"/>
    </source>
</evidence>
<feature type="region of interest" description="Disordered" evidence="7">
    <location>
        <begin position="738"/>
        <end position="806"/>
    </location>
</feature>
<feature type="compositionally biased region" description="Low complexity" evidence="7">
    <location>
        <begin position="627"/>
        <end position="644"/>
    </location>
</feature>
<dbReference type="OrthoDB" id="10048604at2759"/>